<dbReference type="InterPro" id="IPR038732">
    <property type="entry name" value="HpyO/CreE_NAD-binding"/>
</dbReference>
<dbReference type="InterPro" id="IPR011990">
    <property type="entry name" value="TPR-like_helical_dom_sf"/>
</dbReference>
<dbReference type="PANTHER" id="PTHR40254:SF1">
    <property type="entry name" value="BLR0577 PROTEIN"/>
    <property type="match status" value="1"/>
</dbReference>
<name>A0A1X1TGV6_9MYCO</name>
<dbReference type="InterPro" id="IPR036188">
    <property type="entry name" value="FAD/NAD-bd_sf"/>
</dbReference>
<protein>
    <submittedName>
        <fullName evidence="1">Uncharacterized protein</fullName>
    </submittedName>
</protein>
<organism evidence="1 2">
    <name type="scientific">Mycobacterium conspicuum</name>
    <dbReference type="NCBI Taxonomy" id="44010"/>
    <lineage>
        <taxon>Bacteria</taxon>
        <taxon>Bacillati</taxon>
        <taxon>Actinomycetota</taxon>
        <taxon>Actinomycetes</taxon>
        <taxon>Mycobacteriales</taxon>
        <taxon>Mycobacteriaceae</taxon>
        <taxon>Mycobacterium</taxon>
    </lineage>
</organism>
<dbReference type="SUPFAM" id="SSF48452">
    <property type="entry name" value="TPR-like"/>
    <property type="match status" value="1"/>
</dbReference>
<dbReference type="RefSeq" id="WP_085232253.1">
    <property type="nucleotide sequence ID" value="NZ_AP022613.1"/>
</dbReference>
<reference evidence="1 2" key="1">
    <citation type="journal article" date="2019" name="Emerg. Microbes Infect.">
        <title>Comprehensive subspecies identification of 175 nontuberculous mycobacteria species based on 7547 genomic profiles.</title>
        <authorList>
            <person name="Matsumoto Y."/>
            <person name="Kinjo T."/>
            <person name="Motooka D."/>
            <person name="Nabeya D."/>
            <person name="Jung N."/>
            <person name="Uechi K."/>
            <person name="Horii T."/>
            <person name="Iida T."/>
            <person name="Fujita J."/>
            <person name="Nakamura S."/>
        </authorList>
    </citation>
    <scope>NUCLEOTIDE SEQUENCE [LARGE SCALE GENOMIC DNA]</scope>
    <source>
        <strain evidence="1 2">JCM 14738</strain>
    </source>
</reference>
<dbReference type="AlphaFoldDB" id="A0A1X1TGV6"/>
<dbReference type="Gene3D" id="1.25.40.10">
    <property type="entry name" value="Tetratricopeptide repeat domain"/>
    <property type="match status" value="1"/>
</dbReference>
<dbReference type="OrthoDB" id="101972at2"/>
<dbReference type="InterPro" id="IPR052189">
    <property type="entry name" value="L-asp_N-monooxygenase_NS-form"/>
</dbReference>
<dbReference type="Gene3D" id="3.50.50.60">
    <property type="entry name" value="FAD/NAD(P)-binding domain"/>
    <property type="match status" value="1"/>
</dbReference>
<dbReference type="Gene3D" id="3.50.50.100">
    <property type="match status" value="1"/>
</dbReference>
<dbReference type="STRING" id="44010.AWC00_08705"/>
<dbReference type="Proteomes" id="UP000467385">
    <property type="component" value="Chromosome"/>
</dbReference>
<gene>
    <name evidence="1" type="ORF">MCNS_13870</name>
</gene>
<dbReference type="PRINTS" id="PR00368">
    <property type="entry name" value="FADPNR"/>
</dbReference>
<sequence length="880" mass="93012">MLRVAIVGGGAGGVLTAIHLRRSKPDAQITLIDASGCPGTGAAYGTKDPTHLLNVPANRMSAWPEDPDHFCRWLDDHAVVSAQSFAPRLAYGRYLQEQLNGADVRTQTDEVVRLTPGTPVCLALADGRALTADVVVLATGRPKGGMPESLERAFAPVLEAGADGKIVVDPWAPGVLAALGARRPASVLVIGSGLTGVDVALPLIARGAAVTLLSRHGTLPHRFRATGAPTELPNLDALSGAVSLEQLRAALAADLAHARGAGADWRQVIDALRPRTTRLWRSLGWEDQRRFLREDLRQWDILRHRMPPTIADAIYSAIDGGRLAIEAGEVADVSLHGGGVELLVTTDDGSVRRRGDAVVVATGSSWDRRSLHRSPLWSNLLADNIASLHPSGVGVRVDADGHLIDAAGVAVPDIICLGLIRQGEEWESTAIPEIRSQAVAIARLLASDEHATRERPVRAPSIVRAGPELTGAAASYAEGVRRLLSVQDGASVAFAAAVAEDPHYTRAHVALAMIATERPDRAGGRDAVSGHLARARASLAHGGDEDRSHVEAIATWCEKGNAVGTPALIEHLERYPADEVALLVLAPSIAFAGAGDALPDAWQYVERFTGVHGEAPWYLGLRAYGRTEQGLWYDAADLADAALELDPGNGNAAHALSHVHYETDAHGAGLKWLTDWIAGDGSTQRYLPHFQWHAALHELAMGDASAAARRYAASLAPPHSKDVRCLVDAGSLAWRARLHPDWVTPPDPMPLLKEVGSLAYSPQTPFIAFHALLVLAAANDPAAIRAINVPGATDAQAATLRLIGEGLIALTEGEPRTALDYLLESLPGLPAIGGSRVQQEVILETALAAMLQLGAPGQAARLLSRHRAAPAPQVTRGAVN</sequence>
<keyword evidence="2" id="KW-1185">Reference proteome</keyword>
<dbReference type="Pfam" id="PF13454">
    <property type="entry name" value="NAD_binding_9"/>
    <property type="match status" value="1"/>
</dbReference>
<dbReference type="PANTHER" id="PTHR40254">
    <property type="entry name" value="BLR0577 PROTEIN"/>
    <property type="match status" value="1"/>
</dbReference>
<dbReference type="EMBL" id="AP022613">
    <property type="protein sequence ID" value="BBZ38324.1"/>
    <property type="molecule type" value="Genomic_DNA"/>
</dbReference>
<evidence type="ECO:0000313" key="1">
    <source>
        <dbReference type="EMBL" id="BBZ38324.1"/>
    </source>
</evidence>
<evidence type="ECO:0000313" key="2">
    <source>
        <dbReference type="Proteomes" id="UP000467385"/>
    </source>
</evidence>
<proteinExistence type="predicted"/>
<accession>A0A1X1TGV6</accession>
<dbReference type="SUPFAM" id="SSF51905">
    <property type="entry name" value="FAD/NAD(P)-binding domain"/>
    <property type="match status" value="2"/>
</dbReference>
<dbReference type="PRINTS" id="PR00411">
    <property type="entry name" value="PNDRDTASEI"/>
</dbReference>